<keyword evidence="3" id="KW-1185">Reference proteome</keyword>
<dbReference type="EMBL" id="MU858145">
    <property type="protein sequence ID" value="KAK4211620.1"/>
    <property type="molecule type" value="Genomic_DNA"/>
</dbReference>
<dbReference type="Gene3D" id="3.50.4.10">
    <property type="entry name" value="Hepatocyte Growth Factor"/>
    <property type="match status" value="1"/>
</dbReference>
<sequence>MEVYQAPPQHPRQQYYANPLHDDVEKTGSIHSGHHHQLHPYTHSAVNLSYGHGHGHTSPMNPGTPVNYNAGHPPPPLTSHISTSSSSTRAKEMASHDKKISHVSVRLAGCVLAIIVILFAAVIGLAAGLGMTQENLRQARSDLLLAQAKLVAPGTGTAANSPPSDATTTSTPATVTATIVPTPTAQAAIKCPAGNGTFYSTSSGDSSGPTKQFQRICGIDYGQGEAKDIGSKKVASLDECMDACAARAGCTGAGWGAITGDKGNMHSCWMKTGLIKPHKATQDWGFGLLITGSGAGNSSST</sequence>
<evidence type="ECO:0000313" key="2">
    <source>
        <dbReference type="EMBL" id="KAK4211620.1"/>
    </source>
</evidence>
<evidence type="ECO:0000313" key="3">
    <source>
        <dbReference type="Proteomes" id="UP001301769"/>
    </source>
</evidence>
<keyword evidence="1" id="KW-0812">Transmembrane</keyword>
<feature type="transmembrane region" description="Helical" evidence="1">
    <location>
        <begin position="107"/>
        <end position="131"/>
    </location>
</feature>
<proteinExistence type="predicted"/>
<evidence type="ECO:0008006" key="4">
    <source>
        <dbReference type="Google" id="ProtNLM"/>
    </source>
</evidence>
<dbReference type="AlphaFoldDB" id="A0AAN6Y4F2"/>
<dbReference type="Proteomes" id="UP001301769">
    <property type="component" value="Unassembled WGS sequence"/>
</dbReference>
<reference evidence="2" key="1">
    <citation type="journal article" date="2023" name="Mol. Phylogenet. Evol.">
        <title>Genome-scale phylogeny and comparative genomics of the fungal order Sordariales.</title>
        <authorList>
            <person name="Hensen N."/>
            <person name="Bonometti L."/>
            <person name="Westerberg I."/>
            <person name="Brannstrom I.O."/>
            <person name="Guillou S."/>
            <person name="Cros-Aarteil S."/>
            <person name="Calhoun S."/>
            <person name="Haridas S."/>
            <person name="Kuo A."/>
            <person name="Mondo S."/>
            <person name="Pangilinan J."/>
            <person name="Riley R."/>
            <person name="LaButti K."/>
            <person name="Andreopoulos B."/>
            <person name="Lipzen A."/>
            <person name="Chen C."/>
            <person name="Yan M."/>
            <person name="Daum C."/>
            <person name="Ng V."/>
            <person name="Clum A."/>
            <person name="Steindorff A."/>
            <person name="Ohm R.A."/>
            <person name="Martin F."/>
            <person name="Silar P."/>
            <person name="Natvig D.O."/>
            <person name="Lalanne C."/>
            <person name="Gautier V."/>
            <person name="Ament-Velasquez S.L."/>
            <person name="Kruys A."/>
            <person name="Hutchinson M.I."/>
            <person name="Powell A.J."/>
            <person name="Barry K."/>
            <person name="Miller A.N."/>
            <person name="Grigoriev I.V."/>
            <person name="Debuchy R."/>
            <person name="Gladieux P."/>
            <person name="Hiltunen Thoren M."/>
            <person name="Johannesson H."/>
        </authorList>
    </citation>
    <scope>NUCLEOTIDE SEQUENCE</scope>
    <source>
        <strain evidence="2">PSN293</strain>
    </source>
</reference>
<protein>
    <recommendedName>
        <fullName evidence="4">Apple domain-containing protein</fullName>
    </recommendedName>
</protein>
<evidence type="ECO:0000256" key="1">
    <source>
        <dbReference type="SAM" id="Phobius"/>
    </source>
</evidence>
<keyword evidence="1" id="KW-0472">Membrane</keyword>
<organism evidence="2 3">
    <name type="scientific">Rhypophila decipiens</name>
    <dbReference type="NCBI Taxonomy" id="261697"/>
    <lineage>
        <taxon>Eukaryota</taxon>
        <taxon>Fungi</taxon>
        <taxon>Dikarya</taxon>
        <taxon>Ascomycota</taxon>
        <taxon>Pezizomycotina</taxon>
        <taxon>Sordariomycetes</taxon>
        <taxon>Sordariomycetidae</taxon>
        <taxon>Sordariales</taxon>
        <taxon>Naviculisporaceae</taxon>
        <taxon>Rhypophila</taxon>
    </lineage>
</organism>
<accession>A0AAN6Y4F2</accession>
<reference evidence="2" key="2">
    <citation type="submission" date="2023-05" db="EMBL/GenBank/DDBJ databases">
        <authorList>
            <consortium name="Lawrence Berkeley National Laboratory"/>
            <person name="Steindorff A."/>
            <person name="Hensen N."/>
            <person name="Bonometti L."/>
            <person name="Westerberg I."/>
            <person name="Brannstrom I.O."/>
            <person name="Guillou S."/>
            <person name="Cros-Aarteil S."/>
            <person name="Calhoun S."/>
            <person name="Haridas S."/>
            <person name="Kuo A."/>
            <person name="Mondo S."/>
            <person name="Pangilinan J."/>
            <person name="Riley R."/>
            <person name="Labutti K."/>
            <person name="Andreopoulos B."/>
            <person name="Lipzen A."/>
            <person name="Chen C."/>
            <person name="Yanf M."/>
            <person name="Daum C."/>
            <person name="Ng V."/>
            <person name="Clum A."/>
            <person name="Ohm R."/>
            <person name="Martin F."/>
            <person name="Silar P."/>
            <person name="Natvig D."/>
            <person name="Lalanne C."/>
            <person name="Gautier V."/>
            <person name="Ament-Velasquez S.L."/>
            <person name="Kruys A."/>
            <person name="Hutchinson M.I."/>
            <person name="Powell A.J."/>
            <person name="Barry K."/>
            <person name="Miller A.N."/>
            <person name="Grigoriev I.V."/>
            <person name="Debuchy R."/>
            <person name="Gladieux P."/>
            <person name="Thoren M.H."/>
            <person name="Johannesson H."/>
        </authorList>
    </citation>
    <scope>NUCLEOTIDE SEQUENCE</scope>
    <source>
        <strain evidence="2">PSN293</strain>
    </source>
</reference>
<keyword evidence="1" id="KW-1133">Transmembrane helix</keyword>
<name>A0AAN6Y4F2_9PEZI</name>
<gene>
    <name evidence="2" type="ORF">QBC37DRAFT_11444</name>
</gene>
<comment type="caution">
    <text evidence="2">The sequence shown here is derived from an EMBL/GenBank/DDBJ whole genome shotgun (WGS) entry which is preliminary data.</text>
</comment>